<keyword evidence="4" id="KW-1185">Reference proteome</keyword>
<evidence type="ECO:0000256" key="1">
    <source>
        <dbReference type="SAM" id="Coils"/>
    </source>
</evidence>
<evidence type="ECO:0000256" key="2">
    <source>
        <dbReference type="SAM" id="MobiDB-lite"/>
    </source>
</evidence>
<feature type="region of interest" description="Disordered" evidence="2">
    <location>
        <begin position="243"/>
        <end position="283"/>
    </location>
</feature>
<keyword evidence="1" id="KW-0175">Coiled coil</keyword>
<dbReference type="EMBL" id="AMGY01000004">
    <property type="protein sequence ID" value="EXJ84224.1"/>
    <property type="molecule type" value="Genomic_DNA"/>
</dbReference>
<dbReference type="AlphaFoldDB" id="W9YPN2"/>
<protein>
    <recommendedName>
        <fullName evidence="5">Fungal N-terminal domain-containing protein</fullName>
    </recommendedName>
</protein>
<organism evidence="3 4">
    <name type="scientific">Capronia epimyces CBS 606.96</name>
    <dbReference type="NCBI Taxonomy" id="1182542"/>
    <lineage>
        <taxon>Eukaryota</taxon>
        <taxon>Fungi</taxon>
        <taxon>Dikarya</taxon>
        <taxon>Ascomycota</taxon>
        <taxon>Pezizomycotina</taxon>
        <taxon>Eurotiomycetes</taxon>
        <taxon>Chaetothyriomycetidae</taxon>
        <taxon>Chaetothyriales</taxon>
        <taxon>Herpotrichiellaceae</taxon>
        <taxon>Capronia</taxon>
    </lineage>
</organism>
<proteinExistence type="predicted"/>
<dbReference type="HOGENOM" id="CLU_745955_0_0_1"/>
<name>W9YPN2_9EURO</name>
<feature type="compositionally biased region" description="Low complexity" evidence="2">
    <location>
        <begin position="252"/>
        <end position="268"/>
    </location>
</feature>
<accession>W9YPN2</accession>
<sequence length="371" mass="41978">MATGLDVGVAAVTLFQASHQLVKLCNRSYQSFKCSSRKVKRLKTSVSTFSSVLDFFHKTMTDLDRQGLAISKDLKARKLLYDLTKQIQEAVHDIKAAFQRLGPLHDPSFSPLARVWAKMLWMFMDEQDLKELLARLEPMKLSILIFSFTFNLHLQMAIMDELRRLGQATVDKEREIKHLKKRIKLLERECEEAQRDYEASRAVKVVNNSAAFHGQATQDQMIRALVERIEKFANEQVSASKAIMTELRRGTEATTTTTGTSNTSDSHTPQPGTEGPPSPLTQTAVPRVELNEYLLRPRTGEQEASLGQECMVIYQGTSHEQETSLEEECMFVIHDDGTLITEEWRRPRVPARSGDDTDSVISRHSAAGRSH</sequence>
<dbReference type="GeneID" id="19169009"/>
<dbReference type="Proteomes" id="UP000019478">
    <property type="component" value="Unassembled WGS sequence"/>
</dbReference>
<dbReference type="OrthoDB" id="10594784at2759"/>
<evidence type="ECO:0000313" key="4">
    <source>
        <dbReference type="Proteomes" id="UP000019478"/>
    </source>
</evidence>
<feature type="region of interest" description="Disordered" evidence="2">
    <location>
        <begin position="346"/>
        <end position="371"/>
    </location>
</feature>
<gene>
    <name evidence="3" type="ORF">A1O3_04891</name>
</gene>
<feature type="coiled-coil region" evidence="1">
    <location>
        <begin position="169"/>
        <end position="203"/>
    </location>
</feature>
<evidence type="ECO:0000313" key="3">
    <source>
        <dbReference type="EMBL" id="EXJ84224.1"/>
    </source>
</evidence>
<comment type="caution">
    <text evidence="3">The sequence shown here is derived from an EMBL/GenBank/DDBJ whole genome shotgun (WGS) entry which is preliminary data.</text>
</comment>
<reference evidence="3 4" key="1">
    <citation type="submission" date="2013-03" db="EMBL/GenBank/DDBJ databases">
        <title>The Genome Sequence of Capronia epimyces CBS 606.96.</title>
        <authorList>
            <consortium name="The Broad Institute Genomics Platform"/>
            <person name="Cuomo C."/>
            <person name="de Hoog S."/>
            <person name="Gorbushina A."/>
            <person name="Walker B."/>
            <person name="Young S.K."/>
            <person name="Zeng Q."/>
            <person name="Gargeya S."/>
            <person name="Fitzgerald M."/>
            <person name="Haas B."/>
            <person name="Abouelleil A."/>
            <person name="Allen A.W."/>
            <person name="Alvarado L."/>
            <person name="Arachchi H.M."/>
            <person name="Berlin A.M."/>
            <person name="Chapman S.B."/>
            <person name="Gainer-Dewar J."/>
            <person name="Goldberg J."/>
            <person name="Griggs A."/>
            <person name="Gujja S."/>
            <person name="Hansen M."/>
            <person name="Howarth C."/>
            <person name="Imamovic A."/>
            <person name="Ireland A."/>
            <person name="Larimer J."/>
            <person name="McCowan C."/>
            <person name="Murphy C."/>
            <person name="Pearson M."/>
            <person name="Poon T.W."/>
            <person name="Priest M."/>
            <person name="Roberts A."/>
            <person name="Saif S."/>
            <person name="Shea T."/>
            <person name="Sisk P."/>
            <person name="Sykes S."/>
            <person name="Wortman J."/>
            <person name="Nusbaum C."/>
            <person name="Birren B."/>
        </authorList>
    </citation>
    <scope>NUCLEOTIDE SEQUENCE [LARGE SCALE GENOMIC DNA]</scope>
    <source>
        <strain evidence="3 4">CBS 606.96</strain>
    </source>
</reference>
<dbReference type="RefSeq" id="XP_007733209.1">
    <property type="nucleotide sequence ID" value="XM_007735019.1"/>
</dbReference>
<evidence type="ECO:0008006" key="5">
    <source>
        <dbReference type="Google" id="ProtNLM"/>
    </source>
</evidence>